<name>A0ABT1X4S3_9PROT</name>
<proteinExistence type="predicted"/>
<feature type="transmembrane region" description="Helical" evidence="1">
    <location>
        <begin position="52"/>
        <end position="70"/>
    </location>
</feature>
<feature type="domain" description="DUF1468" evidence="2">
    <location>
        <begin position="11"/>
        <end position="199"/>
    </location>
</feature>
<feature type="transmembrane region" description="Helical" evidence="1">
    <location>
        <begin position="113"/>
        <end position="130"/>
    </location>
</feature>
<evidence type="ECO:0000259" key="2">
    <source>
        <dbReference type="Pfam" id="PF07331"/>
    </source>
</evidence>
<evidence type="ECO:0000256" key="1">
    <source>
        <dbReference type="SAM" id="Phobius"/>
    </source>
</evidence>
<dbReference type="RefSeq" id="WP_257716789.1">
    <property type="nucleotide sequence ID" value="NZ_JANJOU010000010.1"/>
</dbReference>
<dbReference type="InterPro" id="IPR009936">
    <property type="entry name" value="DUF1468"/>
</dbReference>
<keyword evidence="1" id="KW-1133">Transmembrane helix</keyword>
<keyword evidence="1" id="KW-0812">Transmembrane</keyword>
<accession>A0ABT1X4S3</accession>
<reference evidence="3 4" key="1">
    <citation type="submission" date="2022-06" db="EMBL/GenBank/DDBJ databases">
        <title>Roseomonas CN29.</title>
        <authorList>
            <person name="Cheng Y."/>
            <person name="He X."/>
        </authorList>
    </citation>
    <scope>NUCLEOTIDE SEQUENCE [LARGE SCALE GENOMIC DNA]</scope>
    <source>
        <strain evidence="3 4">CN29</strain>
    </source>
</reference>
<organism evidence="3 4">
    <name type="scientific">Roseomonas populi</name>
    <dbReference type="NCBI Taxonomy" id="3121582"/>
    <lineage>
        <taxon>Bacteria</taxon>
        <taxon>Pseudomonadati</taxon>
        <taxon>Pseudomonadota</taxon>
        <taxon>Alphaproteobacteria</taxon>
        <taxon>Acetobacterales</taxon>
        <taxon>Roseomonadaceae</taxon>
        <taxon>Roseomonas</taxon>
    </lineage>
</organism>
<dbReference type="Proteomes" id="UP001524642">
    <property type="component" value="Unassembled WGS sequence"/>
</dbReference>
<feature type="transmembrane region" description="Helical" evidence="1">
    <location>
        <begin position="82"/>
        <end position="101"/>
    </location>
</feature>
<feature type="transmembrane region" description="Helical" evidence="1">
    <location>
        <begin position="12"/>
        <end position="31"/>
    </location>
</feature>
<feature type="transmembrane region" description="Helical" evidence="1">
    <location>
        <begin position="173"/>
        <end position="192"/>
    </location>
</feature>
<evidence type="ECO:0000313" key="4">
    <source>
        <dbReference type="Proteomes" id="UP001524642"/>
    </source>
</evidence>
<comment type="caution">
    <text evidence="3">The sequence shown here is derived from an EMBL/GenBank/DDBJ whole genome shotgun (WGS) entry which is preliminary data.</text>
</comment>
<keyword evidence="4" id="KW-1185">Reference proteome</keyword>
<dbReference type="EMBL" id="JANJOU010000010">
    <property type="protein sequence ID" value="MCR0983120.1"/>
    <property type="molecule type" value="Genomic_DNA"/>
</dbReference>
<feature type="transmembrane region" description="Helical" evidence="1">
    <location>
        <begin position="136"/>
        <end position="166"/>
    </location>
</feature>
<protein>
    <submittedName>
        <fullName evidence="3">Tripartite tricarboxylate transporter TctB family protein</fullName>
    </submittedName>
</protein>
<sequence length="205" mass="22110">MKVGVKDLWAGGILIFLALLGLFINGGLLGIGLESHALGTARRMGPGYMPMLVFWLQLGLGCLVVFNAFSNGPDPLERWTKLDLTTLAISVSSGVILWRVMEAIGLNNNYIQVGAPCFVAMAVLAISPAWRPLGLVLASFAIFGLLLEPLGLILALVGLCVVSALADRDHNPVSVIGMTVSLCIICWFVFIYELDIRVPLWPTIF</sequence>
<gene>
    <name evidence="3" type="ORF">NRP21_13770</name>
</gene>
<keyword evidence="1" id="KW-0472">Membrane</keyword>
<dbReference type="Pfam" id="PF07331">
    <property type="entry name" value="TctB"/>
    <property type="match status" value="1"/>
</dbReference>
<evidence type="ECO:0000313" key="3">
    <source>
        <dbReference type="EMBL" id="MCR0983120.1"/>
    </source>
</evidence>